<sequence length="253" mass="27727">MERSMSGEFTRGSIPGPMLEVTVLAAEDLKNVNICRRMSVYAVAWVTADYKGTTSVRRRAGRNPVWNDTLFFPVNDDILLHPHSALTVQVYSTGTVTPSLVGITHLALTDIARMKATKTNSEEGDIVFLPLHRPSGRTQGIISLCVNLMGATIQQMMYALDKGQDGWAIEMPTIFSGAPDVVAVMGYPAVQPYRIPAPNFYPSYTSCAEPSTEGDAVMPTPARLPPRVPYPSPYFSNNASEDPLLSRNQYVQV</sequence>
<dbReference type="EnsemblPlants" id="Pp3c4_8950V3.2">
    <property type="protein sequence ID" value="Pp3c4_8950V3.2"/>
    <property type="gene ID" value="Pp3c4_8950"/>
</dbReference>
<dbReference type="PANTHER" id="PTHR32246">
    <property type="entry name" value="INGRESSION PROTEIN FIC1"/>
    <property type="match status" value="1"/>
</dbReference>
<evidence type="ECO:0000313" key="4">
    <source>
        <dbReference type="Proteomes" id="UP000006727"/>
    </source>
</evidence>
<dbReference type="RefSeq" id="XP_073389350.1">
    <property type="nucleotide sequence ID" value="XM_073533249.1"/>
</dbReference>
<dbReference type="Gramene" id="Pp3c4_8950V3.1">
    <property type="protein sequence ID" value="Pp3c4_8950V3.1"/>
    <property type="gene ID" value="Pp3c4_8950"/>
</dbReference>
<dbReference type="GeneID" id="112281666"/>
<dbReference type="RefSeq" id="XP_073389352.1">
    <property type="nucleotide sequence ID" value="XM_073533251.1"/>
</dbReference>
<dbReference type="PROSITE" id="PS50004">
    <property type="entry name" value="C2"/>
    <property type="match status" value="1"/>
</dbReference>
<dbReference type="Proteomes" id="UP000006727">
    <property type="component" value="Chromosome 4"/>
</dbReference>
<dbReference type="EMBL" id="ABEU02000004">
    <property type="protein sequence ID" value="PNR55084.1"/>
    <property type="molecule type" value="Genomic_DNA"/>
</dbReference>
<dbReference type="Pfam" id="PF00168">
    <property type="entry name" value="C2"/>
    <property type="match status" value="1"/>
</dbReference>
<evidence type="ECO:0000259" key="1">
    <source>
        <dbReference type="PROSITE" id="PS50004"/>
    </source>
</evidence>
<dbReference type="RefSeq" id="XP_073389351.1">
    <property type="nucleotide sequence ID" value="XM_073533250.1"/>
</dbReference>
<dbReference type="SUPFAM" id="SSF49562">
    <property type="entry name" value="C2 domain (Calcium/lipid-binding domain, CaLB)"/>
    <property type="match status" value="1"/>
</dbReference>
<dbReference type="Gene3D" id="2.60.40.150">
    <property type="entry name" value="C2 domain"/>
    <property type="match status" value="1"/>
</dbReference>
<dbReference type="Gramene" id="Pp3c4_8950V3.3">
    <property type="protein sequence ID" value="Pp3c4_8950V3.3"/>
    <property type="gene ID" value="Pp3c4_8950"/>
</dbReference>
<proteinExistence type="predicted"/>
<organism evidence="2">
    <name type="scientific">Physcomitrium patens</name>
    <name type="common">Spreading-leaved earth moss</name>
    <name type="synonym">Physcomitrella patens</name>
    <dbReference type="NCBI Taxonomy" id="3218"/>
    <lineage>
        <taxon>Eukaryota</taxon>
        <taxon>Viridiplantae</taxon>
        <taxon>Streptophyta</taxon>
        <taxon>Embryophyta</taxon>
        <taxon>Bryophyta</taxon>
        <taxon>Bryophytina</taxon>
        <taxon>Bryopsida</taxon>
        <taxon>Funariidae</taxon>
        <taxon>Funariales</taxon>
        <taxon>Funariaceae</taxon>
        <taxon>Physcomitrium</taxon>
    </lineage>
</organism>
<dbReference type="PaxDb" id="3218-PP1S146_37V6.1"/>
<dbReference type="Gramene" id="Pp3c4_8950V3.2">
    <property type="protein sequence ID" value="Pp3c4_8950V3.2"/>
    <property type="gene ID" value="Pp3c4_8950"/>
</dbReference>
<dbReference type="InterPro" id="IPR000008">
    <property type="entry name" value="C2_dom"/>
</dbReference>
<dbReference type="EnsemblPlants" id="Pp3c4_8950V3.3">
    <property type="protein sequence ID" value="Pp3c4_8950V3.3"/>
    <property type="gene ID" value="Pp3c4_8950"/>
</dbReference>
<protein>
    <recommendedName>
        <fullName evidence="1">C2 domain-containing protein</fullName>
    </recommendedName>
</protein>
<dbReference type="STRING" id="3218.A0A2K1KMT2"/>
<dbReference type="InterPro" id="IPR035892">
    <property type="entry name" value="C2_domain_sf"/>
</dbReference>
<feature type="domain" description="C2" evidence="1">
    <location>
        <begin position="1"/>
        <end position="124"/>
    </location>
</feature>
<dbReference type="EnsemblPlants" id="Pp3c4_8950V3.1">
    <property type="protein sequence ID" value="Pp3c4_8950V3.1"/>
    <property type="gene ID" value="Pp3c4_8950"/>
</dbReference>
<gene>
    <name evidence="3" type="primary">LOC112281666</name>
    <name evidence="2" type="ORF">PHYPA_005977</name>
</gene>
<evidence type="ECO:0000313" key="3">
    <source>
        <dbReference type="EnsemblPlants" id="Pp3c4_8950V3.1"/>
    </source>
</evidence>
<name>A0A2K1KMT2_PHYPA</name>
<accession>A0A2K1KMT2</accession>
<dbReference type="AlphaFoldDB" id="A0A2K1KMT2"/>
<reference evidence="3" key="3">
    <citation type="submission" date="2020-12" db="UniProtKB">
        <authorList>
            <consortium name="EnsemblPlants"/>
        </authorList>
    </citation>
    <scope>IDENTIFICATION</scope>
</reference>
<keyword evidence="4" id="KW-1185">Reference proteome</keyword>
<dbReference type="InterPro" id="IPR044750">
    <property type="entry name" value="C2_SRC2/BAP"/>
</dbReference>
<dbReference type="CDD" id="cd04051">
    <property type="entry name" value="C2_SRC2_like"/>
    <property type="match status" value="1"/>
</dbReference>
<dbReference type="GO" id="GO:0006952">
    <property type="term" value="P:defense response"/>
    <property type="evidence" value="ECO:0007669"/>
    <property type="project" value="InterPro"/>
</dbReference>
<dbReference type="PANTHER" id="PTHR32246:SF151">
    <property type="entry name" value="C2 DOMAIN-CONTAINING PROTEIN"/>
    <property type="match status" value="1"/>
</dbReference>
<evidence type="ECO:0000313" key="2">
    <source>
        <dbReference type="EMBL" id="PNR55084.1"/>
    </source>
</evidence>
<dbReference type="OrthoDB" id="1909968at2759"/>
<dbReference type="SMART" id="SM00239">
    <property type="entry name" value="C2"/>
    <property type="match status" value="1"/>
</dbReference>
<reference evidence="2 4" key="1">
    <citation type="journal article" date="2008" name="Science">
        <title>The Physcomitrella genome reveals evolutionary insights into the conquest of land by plants.</title>
        <authorList>
            <person name="Rensing S."/>
            <person name="Lang D."/>
            <person name="Zimmer A."/>
            <person name="Terry A."/>
            <person name="Salamov A."/>
            <person name="Shapiro H."/>
            <person name="Nishiyama T."/>
            <person name="Perroud P.-F."/>
            <person name="Lindquist E."/>
            <person name="Kamisugi Y."/>
            <person name="Tanahashi T."/>
            <person name="Sakakibara K."/>
            <person name="Fujita T."/>
            <person name="Oishi K."/>
            <person name="Shin-I T."/>
            <person name="Kuroki Y."/>
            <person name="Toyoda A."/>
            <person name="Suzuki Y."/>
            <person name="Hashimoto A."/>
            <person name="Yamaguchi K."/>
            <person name="Sugano A."/>
            <person name="Kohara Y."/>
            <person name="Fujiyama A."/>
            <person name="Anterola A."/>
            <person name="Aoki S."/>
            <person name="Ashton N."/>
            <person name="Barbazuk W.B."/>
            <person name="Barker E."/>
            <person name="Bennetzen J."/>
            <person name="Bezanilla M."/>
            <person name="Blankenship R."/>
            <person name="Cho S.H."/>
            <person name="Dutcher S."/>
            <person name="Estelle M."/>
            <person name="Fawcett J.A."/>
            <person name="Gundlach H."/>
            <person name="Hanada K."/>
            <person name="Heyl A."/>
            <person name="Hicks K.A."/>
            <person name="Hugh J."/>
            <person name="Lohr M."/>
            <person name="Mayer K."/>
            <person name="Melkozernov A."/>
            <person name="Murata T."/>
            <person name="Nelson D."/>
            <person name="Pils B."/>
            <person name="Prigge M."/>
            <person name="Reiss B."/>
            <person name="Renner T."/>
            <person name="Rombauts S."/>
            <person name="Rushton P."/>
            <person name="Sanderfoot A."/>
            <person name="Schween G."/>
            <person name="Shiu S.-H."/>
            <person name="Stueber K."/>
            <person name="Theodoulou F.L."/>
            <person name="Tu H."/>
            <person name="Van de Peer Y."/>
            <person name="Verrier P.J."/>
            <person name="Waters E."/>
            <person name="Wood A."/>
            <person name="Yang L."/>
            <person name="Cove D."/>
            <person name="Cuming A."/>
            <person name="Hasebe M."/>
            <person name="Lucas S."/>
            <person name="Mishler D.B."/>
            <person name="Reski R."/>
            <person name="Grigoriev I."/>
            <person name="Quatrano R.S."/>
            <person name="Boore J.L."/>
        </authorList>
    </citation>
    <scope>NUCLEOTIDE SEQUENCE [LARGE SCALE GENOMIC DNA]</scope>
    <source>
        <strain evidence="3 4">cv. Gransden 2004</strain>
    </source>
</reference>
<reference evidence="2 4" key="2">
    <citation type="journal article" date="2018" name="Plant J.">
        <title>The Physcomitrella patens chromosome-scale assembly reveals moss genome structure and evolution.</title>
        <authorList>
            <person name="Lang D."/>
            <person name="Ullrich K.K."/>
            <person name="Murat F."/>
            <person name="Fuchs J."/>
            <person name="Jenkins J."/>
            <person name="Haas F.B."/>
            <person name="Piednoel M."/>
            <person name="Gundlach H."/>
            <person name="Van Bel M."/>
            <person name="Meyberg R."/>
            <person name="Vives C."/>
            <person name="Morata J."/>
            <person name="Symeonidi A."/>
            <person name="Hiss M."/>
            <person name="Muchero W."/>
            <person name="Kamisugi Y."/>
            <person name="Saleh O."/>
            <person name="Blanc G."/>
            <person name="Decker E.L."/>
            <person name="van Gessel N."/>
            <person name="Grimwood J."/>
            <person name="Hayes R.D."/>
            <person name="Graham S.W."/>
            <person name="Gunter L.E."/>
            <person name="McDaniel S.F."/>
            <person name="Hoernstein S.N.W."/>
            <person name="Larsson A."/>
            <person name="Li F.W."/>
            <person name="Perroud P.F."/>
            <person name="Phillips J."/>
            <person name="Ranjan P."/>
            <person name="Rokshar D.S."/>
            <person name="Rothfels C.J."/>
            <person name="Schneider L."/>
            <person name="Shu S."/>
            <person name="Stevenson D.W."/>
            <person name="Thummler F."/>
            <person name="Tillich M."/>
            <person name="Villarreal Aguilar J.C."/>
            <person name="Widiez T."/>
            <person name="Wong G.K."/>
            <person name="Wymore A."/>
            <person name="Zhang Y."/>
            <person name="Zimmer A.D."/>
            <person name="Quatrano R.S."/>
            <person name="Mayer K.F.X."/>
            <person name="Goodstein D."/>
            <person name="Casacuberta J.M."/>
            <person name="Vandepoele K."/>
            <person name="Reski R."/>
            <person name="Cuming A.C."/>
            <person name="Tuskan G.A."/>
            <person name="Maumus F."/>
            <person name="Salse J."/>
            <person name="Schmutz J."/>
            <person name="Rensing S.A."/>
        </authorList>
    </citation>
    <scope>NUCLEOTIDE SEQUENCE [LARGE SCALE GENOMIC DNA]</scope>
    <source>
        <strain evidence="3 4">cv. Gransden 2004</strain>
    </source>
</reference>